<dbReference type="Proteomes" id="UP000239648">
    <property type="component" value="Unassembled WGS sequence"/>
</dbReference>
<dbReference type="SUPFAM" id="SSF101478">
    <property type="entry name" value="ADP-ribosylglycohydrolase"/>
    <property type="match status" value="1"/>
</dbReference>
<dbReference type="PANTHER" id="PTHR16222">
    <property type="entry name" value="ADP-RIBOSYLGLYCOHYDROLASE"/>
    <property type="match status" value="1"/>
</dbReference>
<comment type="caution">
    <text evidence="3">The sequence shown here is derived from an EMBL/GenBank/DDBJ whole genome shotgun (WGS) entry which is preliminary data.</text>
</comment>
<keyword evidence="5" id="KW-1185">Reference proteome</keyword>
<keyword evidence="1" id="KW-0460">Magnesium</keyword>
<feature type="binding site" evidence="1">
    <location>
        <position position="253"/>
    </location>
    <ligand>
        <name>Mg(2+)</name>
        <dbReference type="ChEBI" id="CHEBI:18420"/>
        <label>1</label>
    </ligand>
</feature>
<feature type="binding site" evidence="1">
    <location>
        <position position="254"/>
    </location>
    <ligand>
        <name>Mg(2+)</name>
        <dbReference type="ChEBI" id="CHEBI:18420"/>
        <label>1</label>
    </ligand>
</feature>
<accession>A0A2S6G222</accession>
<dbReference type="InterPro" id="IPR005502">
    <property type="entry name" value="Ribosyl_crysJ1"/>
</dbReference>
<dbReference type="Gene3D" id="1.10.4080.10">
    <property type="entry name" value="ADP-ribosylation/Crystallin J1"/>
    <property type="match status" value="1"/>
</dbReference>
<evidence type="ECO:0000313" key="3">
    <source>
        <dbReference type="EMBL" id="PPK51116.1"/>
    </source>
</evidence>
<feature type="binding site" evidence="1">
    <location>
        <position position="51"/>
    </location>
    <ligand>
        <name>Mg(2+)</name>
        <dbReference type="ChEBI" id="CHEBI:18420"/>
        <label>1</label>
    </ligand>
</feature>
<protein>
    <submittedName>
        <fullName evidence="3">ADP-ribosyl-[dinitrogen reductase] hydrolase</fullName>
    </submittedName>
</protein>
<dbReference type="GO" id="GO:0016787">
    <property type="term" value="F:hydrolase activity"/>
    <property type="evidence" value="ECO:0007669"/>
    <property type="project" value="UniProtKB-KW"/>
</dbReference>
<dbReference type="InterPro" id="IPR050792">
    <property type="entry name" value="ADP-ribosylglycohydrolase"/>
</dbReference>
<dbReference type="GO" id="GO:0046872">
    <property type="term" value="F:metal ion binding"/>
    <property type="evidence" value="ECO:0007669"/>
    <property type="project" value="UniProtKB-KW"/>
</dbReference>
<dbReference type="AlphaFoldDB" id="A0A2S6G222"/>
<keyword evidence="1" id="KW-0479">Metal-binding</keyword>
<reference evidence="2 5" key="1">
    <citation type="submission" date="2018-02" db="EMBL/GenBank/DDBJ databases">
        <title>Deep subsurface shale carbon reservoir microbial communities from Ohio and West Virginia, USA.</title>
        <authorList>
            <person name="Wrighton K."/>
        </authorList>
    </citation>
    <scope>NUCLEOTIDE SEQUENCE [LARGE SCALE GENOMIC DNA]</scope>
    <source>
        <strain evidence="2 5">UTICA-S1B6</strain>
    </source>
</reference>
<reference evidence="3 4" key="2">
    <citation type="submission" date="2018-02" db="EMBL/GenBank/DDBJ databases">
        <title>Subsurface microbial communities from deep shales in Ohio and West Virginia, USA.</title>
        <authorList>
            <person name="Wrighton K."/>
        </authorList>
    </citation>
    <scope>NUCLEOTIDE SEQUENCE [LARGE SCALE GENOMIC DNA]</scope>
    <source>
        <strain evidence="3 4">UTICA-S1B9</strain>
    </source>
</reference>
<evidence type="ECO:0000313" key="2">
    <source>
        <dbReference type="EMBL" id="PPK49834.1"/>
    </source>
</evidence>
<comment type="cofactor">
    <cofactor evidence="1">
        <name>Mg(2+)</name>
        <dbReference type="ChEBI" id="CHEBI:18420"/>
    </cofactor>
    <text evidence="1">Binds 2 magnesium ions per subunit.</text>
</comment>
<dbReference type="Pfam" id="PF03747">
    <property type="entry name" value="ADP_ribosyl_GH"/>
    <property type="match status" value="1"/>
</dbReference>
<dbReference type="EMBL" id="PTIU01000053">
    <property type="protein sequence ID" value="PPK51116.1"/>
    <property type="molecule type" value="Genomic_DNA"/>
</dbReference>
<dbReference type="EMBL" id="PTIT01000050">
    <property type="protein sequence ID" value="PPK49834.1"/>
    <property type="molecule type" value="Genomic_DNA"/>
</dbReference>
<dbReference type="RefSeq" id="WP_104417588.1">
    <property type="nucleotide sequence ID" value="NZ_PTIT01000050.1"/>
</dbReference>
<feature type="binding site" evidence="1">
    <location>
        <position position="52"/>
    </location>
    <ligand>
        <name>Mg(2+)</name>
        <dbReference type="ChEBI" id="CHEBI:18420"/>
        <label>1</label>
    </ligand>
</feature>
<evidence type="ECO:0000256" key="1">
    <source>
        <dbReference type="PIRSR" id="PIRSR605502-1"/>
    </source>
</evidence>
<feature type="binding site" evidence="1">
    <location>
        <position position="251"/>
    </location>
    <ligand>
        <name>Mg(2+)</name>
        <dbReference type="ChEBI" id="CHEBI:18420"/>
        <label>1</label>
    </ligand>
</feature>
<sequence>MTLNERAIGGLLALACGDALANGVEFSPRGSADIKDMNSTRRYLPVGQWSDDTGLALCLGESLVAKNGFDAADQMCRYEGFYDRQEGWPSELALAPGNTLGAALKKFKHTDEPFAGSTHPLAAGNGGLMRLLPAVLAAHPDLELIRLWARESTRTTHGAEECLEASELLAMIIHYLLRGEPRNQAVEAGKDEAWKSKKITTLARGDYLQKADALIKAKSYVVDTLEAALWCFATTDSLEAALLAAANLGDDCDTVAAITGQLAGCHYGLNAIPANWLNVLVDKDRIEQLAQRLIYLTPDTNANPKG</sequence>
<dbReference type="Proteomes" id="UP000239446">
    <property type="component" value="Unassembled WGS sequence"/>
</dbReference>
<evidence type="ECO:0000313" key="4">
    <source>
        <dbReference type="Proteomes" id="UP000239446"/>
    </source>
</evidence>
<dbReference type="OrthoDB" id="9798107at2"/>
<dbReference type="InterPro" id="IPR036705">
    <property type="entry name" value="Ribosyl_crysJ1_sf"/>
</dbReference>
<organism evidence="3 4">
    <name type="scientific">Marinobacter persicus</name>
    <dbReference type="NCBI Taxonomy" id="930118"/>
    <lineage>
        <taxon>Bacteria</taxon>
        <taxon>Pseudomonadati</taxon>
        <taxon>Pseudomonadota</taxon>
        <taxon>Gammaproteobacteria</taxon>
        <taxon>Pseudomonadales</taxon>
        <taxon>Marinobacteraceae</taxon>
        <taxon>Marinobacter</taxon>
    </lineage>
</organism>
<proteinExistence type="predicted"/>
<keyword evidence="3" id="KW-0378">Hydrolase</keyword>
<name>A0A2S6G222_9GAMM</name>
<feature type="binding site" evidence="1">
    <location>
        <position position="50"/>
    </location>
    <ligand>
        <name>Mg(2+)</name>
        <dbReference type="ChEBI" id="CHEBI:18420"/>
        <label>1</label>
    </ligand>
</feature>
<evidence type="ECO:0000313" key="5">
    <source>
        <dbReference type="Proteomes" id="UP000239648"/>
    </source>
</evidence>
<dbReference type="PANTHER" id="PTHR16222:SF12">
    <property type="entry name" value="ADP-RIBOSYLGLYCOHYDROLASE-RELATED"/>
    <property type="match status" value="1"/>
</dbReference>
<gene>
    <name evidence="3" type="ORF">B0H24_10537</name>
    <name evidence="2" type="ORF">BY455_1507</name>
</gene>